<keyword evidence="3" id="KW-1185">Reference proteome</keyword>
<name>A0A934SIW6_9MICO</name>
<dbReference type="GO" id="GO:0004722">
    <property type="term" value="F:protein serine/threonine phosphatase activity"/>
    <property type="evidence" value="ECO:0007669"/>
    <property type="project" value="InterPro"/>
</dbReference>
<accession>A0A934SIW6</accession>
<dbReference type="Gene3D" id="3.60.40.10">
    <property type="entry name" value="PPM-type phosphatase domain"/>
    <property type="match status" value="1"/>
</dbReference>
<dbReference type="SMART" id="SM00332">
    <property type="entry name" value="PP2Cc"/>
    <property type="match status" value="1"/>
</dbReference>
<dbReference type="SMART" id="SM00331">
    <property type="entry name" value="PP2C_SIG"/>
    <property type="match status" value="1"/>
</dbReference>
<dbReference type="PANTHER" id="PTHR47992">
    <property type="entry name" value="PROTEIN PHOSPHATASE"/>
    <property type="match status" value="1"/>
</dbReference>
<sequence length="288" mass="29915">MTEVGRSSAELALTLPGRDGPGVRLAWAAATDVGLRRKLNEDSYIAESPIFAVADGMGGHSAGDVASAAVVNRLALALGADFIEPAAIELALHDATEDIARAAEDLPLGVGTTVTGAALTLHEGEPYWVVFNVGDSRVYAIELDSGERPGTLGALVQVTVDHSVVQELVAAGLIRPEDAESHPESNVITRAVGFNAEPRIDFWAVPARTGLRLLLCSDGLSKELDDPQISGLLTHGLNPADTAAALVAAALDSGGRDNVTAVVVDVVASDGDFELDDTTPRAGRRRSE</sequence>
<comment type="caution">
    <text evidence="2">The sequence shown here is derived from an EMBL/GenBank/DDBJ whole genome shotgun (WGS) entry which is preliminary data.</text>
</comment>
<organism evidence="2 3">
    <name type="scientific">Lacisediminihabitans changchengi</name>
    <dbReference type="NCBI Taxonomy" id="2787634"/>
    <lineage>
        <taxon>Bacteria</taxon>
        <taxon>Bacillati</taxon>
        <taxon>Actinomycetota</taxon>
        <taxon>Actinomycetes</taxon>
        <taxon>Micrococcales</taxon>
        <taxon>Microbacteriaceae</taxon>
        <taxon>Lacisediminihabitans</taxon>
    </lineage>
</organism>
<evidence type="ECO:0000313" key="2">
    <source>
        <dbReference type="EMBL" id="MBK4347512.1"/>
    </source>
</evidence>
<proteinExistence type="predicted"/>
<gene>
    <name evidence="2" type="ORF">IV501_07695</name>
</gene>
<dbReference type="InterPro" id="IPR015655">
    <property type="entry name" value="PP2C"/>
</dbReference>
<dbReference type="InterPro" id="IPR036457">
    <property type="entry name" value="PPM-type-like_dom_sf"/>
</dbReference>
<protein>
    <submittedName>
        <fullName evidence="2">Serine/threonine-protein phosphatase</fullName>
    </submittedName>
</protein>
<dbReference type="SUPFAM" id="SSF81606">
    <property type="entry name" value="PP2C-like"/>
    <property type="match status" value="1"/>
</dbReference>
<dbReference type="Proteomes" id="UP000636458">
    <property type="component" value="Unassembled WGS sequence"/>
</dbReference>
<dbReference type="InterPro" id="IPR001932">
    <property type="entry name" value="PPM-type_phosphatase-like_dom"/>
</dbReference>
<dbReference type="CDD" id="cd00143">
    <property type="entry name" value="PP2Cc"/>
    <property type="match status" value="1"/>
</dbReference>
<dbReference type="EMBL" id="JAEPES010000002">
    <property type="protein sequence ID" value="MBK4347512.1"/>
    <property type="molecule type" value="Genomic_DNA"/>
</dbReference>
<evidence type="ECO:0000313" key="3">
    <source>
        <dbReference type="Proteomes" id="UP000636458"/>
    </source>
</evidence>
<feature type="domain" description="PPM-type phosphatase" evidence="1">
    <location>
        <begin position="26"/>
        <end position="266"/>
    </location>
</feature>
<dbReference type="Pfam" id="PF13672">
    <property type="entry name" value="PP2C_2"/>
    <property type="match status" value="1"/>
</dbReference>
<evidence type="ECO:0000259" key="1">
    <source>
        <dbReference type="PROSITE" id="PS51746"/>
    </source>
</evidence>
<dbReference type="PROSITE" id="PS51746">
    <property type="entry name" value="PPM_2"/>
    <property type="match status" value="1"/>
</dbReference>
<dbReference type="AlphaFoldDB" id="A0A934SIW6"/>
<reference evidence="2" key="1">
    <citation type="submission" date="2021-01" db="EMBL/GenBank/DDBJ databases">
        <title>Lacisediminihabitans sp. nov. strain G11-30, isolated from Antarctic Soil.</title>
        <authorList>
            <person name="Li J."/>
        </authorList>
    </citation>
    <scope>NUCLEOTIDE SEQUENCE</scope>
    <source>
        <strain evidence="2">G11-30</strain>
    </source>
</reference>